<sequence length="167" mass="17076">MEFEELRDLLLSRVTWIAFGVGTQLLCALAAFWYAWGHGATRDTWLVALAACAVCQGIAVTAVLWPGAEAGSRENTEGHQGLTIGVLCLIWIVAALPGGGLLMLTGHSPDGHEVQAVFLGGTAFTLTSIAGLITAVALADQVRPSGDANDAPGASGLGDFDDGGAGD</sequence>
<protein>
    <recommendedName>
        <fullName evidence="5">DUF2975 domain-containing protein</fullName>
    </recommendedName>
</protein>
<dbReference type="Proteomes" id="UP001164439">
    <property type="component" value="Chromosome"/>
</dbReference>
<evidence type="ECO:0000256" key="1">
    <source>
        <dbReference type="SAM" id="MobiDB-lite"/>
    </source>
</evidence>
<name>A0ABY7KC60_9ACTN</name>
<organism evidence="3 4">
    <name type="scientific">Streptomyces cinnabarinus</name>
    <dbReference type="NCBI Taxonomy" id="67287"/>
    <lineage>
        <taxon>Bacteria</taxon>
        <taxon>Bacillati</taxon>
        <taxon>Actinomycetota</taxon>
        <taxon>Actinomycetes</taxon>
        <taxon>Kitasatosporales</taxon>
        <taxon>Streptomycetaceae</taxon>
        <taxon>Streptomyces</taxon>
    </lineage>
</organism>
<gene>
    <name evidence="3" type="ORF">STRCI_003129</name>
</gene>
<feature type="transmembrane region" description="Helical" evidence="2">
    <location>
        <begin position="84"/>
        <end position="104"/>
    </location>
</feature>
<proteinExistence type="predicted"/>
<feature type="transmembrane region" description="Helical" evidence="2">
    <location>
        <begin position="45"/>
        <end position="64"/>
    </location>
</feature>
<accession>A0ABY7KC60</accession>
<keyword evidence="2" id="KW-0472">Membrane</keyword>
<keyword evidence="4" id="KW-1185">Reference proteome</keyword>
<evidence type="ECO:0000313" key="3">
    <source>
        <dbReference type="EMBL" id="WAZ21924.1"/>
    </source>
</evidence>
<evidence type="ECO:0000256" key="2">
    <source>
        <dbReference type="SAM" id="Phobius"/>
    </source>
</evidence>
<dbReference type="EMBL" id="CP114413">
    <property type="protein sequence ID" value="WAZ21924.1"/>
    <property type="molecule type" value="Genomic_DNA"/>
</dbReference>
<keyword evidence="2" id="KW-0812">Transmembrane</keyword>
<feature type="transmembrane region" description="Helical" evidence="2">
    <location>
        <begin position="116"/>
        <end position="139"/>
    </location>
</feature>
<dbReference type="RefSeq" id="WP_269659563.1">
    <property type="nucleotide sequence ID" value="NZ_CP114413.1"/>
</dbReference>
<feature type="transmembrane region" description="Helical" evidence="2">
    <location>
        <begin position="16"/>
        <end position="36"/>
    </location>
</feature>
<keyword evidence="2" id="KW-1133">Transmembrane helix</keyword>
<evidence type="ECO:0000313" key="4">
    <source>
        <dbReference type="Proteomes" id="UP001164439"/>
    </source>
</evidence>
<reference evidence="3" key="1">
    <citation type="submission" date="2022-12" db="EMBL/GenBank/DDBJ databases">
        <authorList>
            <person name="Ruckert C."/>
            <person name="Busche T."/>
            <person name="Kalinowski J."/>
            <person name="Wittmann C."/>
        </authorList>
    </citation>
    <scope>NUCLEOTIDE SEQUENCE</scope>
    <source>
        <strain evidence="3">DSM 40467</strain>
    </source>
</reference>
<evidence type="ECO:0008006" key="5">
    <source>
        <dbReference type="Google" id="ProtNLM"/>
    </source>
</evidence>
<feature type="region of interest" description="Disordered" evidence="1">
    <location>
        <begin position="144"/>
        <end position="167"/>
    </location>
</feature>